<comment type="caution">
    <text evidence="1">The sequence shown here is derived from an EMBL/GenBank/DDBJ whole genome shotgun (WGS) entry which is preliminary data.</text>
</comment>
<sequence>MSNLVRSAAYAASQALSAQGLTVKRSHLSEIIAALLGYRTHAALAVEEADPKLDYHLDDAEVYVLHLPMGEARVGELGLSEGGMNPSAVTTACIDALKASAGSVGVYVGVADFYDSHARQALAEAIYDDDDVAGAMAESNASFPDEPEMDIECPATADLWAAVGEWAIEADGDMTGEYDPEGDRMFNGDTLNCRGRLLYNKAGRAGLVLIEAGGMAGADDGWRDLDREDELEYRQSLETQQIP</sequence>
<dbReference type="AlphaFoldDB" id="A0A3M6QUW8"/>
<accession>A0A3M6QUW8</accession>
<gene>
    <name evidence="1" type="ORF">D8I35_09990</name>
</gene>
<evidence type="ECO:0000313" key="2">
    <source>
        <dbReference type="Proteomes" id="UP000278006"/>
    </source>
</evidence>
<reference evidence="1 2" key="1">
    <citation type="submission" date="2018-10" db="EMBL/GenBank/DDBJ databases">
        <title>Draft genome of Cortibacter populi DSM10536.</title>
        <authorList>
            <person name="Bernier A.-M."/>
            <person name="Bernard K."/>
        </authorList>
    </citation>
    <scope>NUCLEOTIDE SEQUENCE [LARGE SCALE GENOMIC DNA]</scope>
    <source>
        <strain evidence="1 2">DSM 105136</strain>
    </source>
</reference>
<evidence type="ECO:0000313" key="1">
    <source>
        <dbReference type="EMBL" id="RMX06816.1"/>
    </source>
</evidence>
<dbReference type="OrthoDB" id="6627738at2"/>
<protein>
    <submittedName>
        <fullName evidence="1">Uncharacterized protein</fullName>
    </submittedName>
</protein>
<name>A0A3M6QUW8_9BURK</name>
<proteinExistence type="predicted"/>
<keyword evidence="2" id="KW-1185">Reference proteome</keyword>
<organism evidence="1 2">
    <name type="scientific">Corticibacter populi</name>
    <dbReference type="NCBI Taxonomy" id="1550736"/>
    <lineage>
        <taxon>Bacteria</taxon>
        <taxon>Pseudomonadati</taxon>
        <taxon>Pseudomonadota</taxon>
        <taxon>Betaproteobacteria</taxon>
        <taxon>Burkholderiales</taxon>
        <taxon>Comamonadaceae</taxon>
        <taxon>Corticibacter</taxon>
    </lineage>
</organism>
<dbReference type="Proteomes" id="UP000278006">
    <property type="component" value="Unassembled WGS sequence"/>
</dbReference>
<dbReference type="EMBL" id="RDQO01000002">
    <property type="protein sequence ID" value="RMX06816.1"/>
    <property type="molecule type" value="Genomic_DNA"/>
</dbReference>
<dbReference type="RefSeq" id="WP_122228770.1">
    <property type="nucleotide sequence ID" value="NZ_RDQO01000002.1"/>
</dbReference>